<dbReference type="InterPro" id="IPR002938">
    <property type="entry name" value="FAD-bd"/>
</dbReference>
<proteinExistence type="predicted"/>
<dbReference type="OrthoDB" id="2690153at2759"/>
<keyword evidence="6" id="KW-1185">Reference proteome</keyword>
<protein>
    <recommendedName>
        <fullName evidence="4">FAD-binding domain-containing protein</fullName>
    </recommendedName>
</protein>
<dbReference type="Proteomes" id="UP000886523">
    <property type="component" value="Unassembled WGS sequence"/>
</dbReference>
<evidence type="ECO:0000256" key="3">
    <source>
        <dbReference type="ARBA" id="ARBA00023002"/>
    </source>
</evidence>
<keyword evidence="1" id="KW-0285">Flavoprotein</keyword>
<keyword evidence="3" id="KW-0560">Oxidoreductase</keyword>
<dbReference type="EMBL" id="MU129075">
    <property type="protein sequence ID" value="KAF9507682.1"/>
    <property type="molecule type" value="Genomic_DNA"/>
</dbReference>
<dbReference type="Gene3D" id="3.50.50.60">
    <property type="entry name" value="FAD/NAD(P)-binding domain"/>
    <property type="match status" value="1"/>
</dbReference>
<accession>A0A9P6DN88</accession>
<reference evidence="5" key="1">
    <citation type="journal article" date="2020" name="Nat. Commun.">
        <title>Large-scale genome sequencing of mycorrhizal fungi provides insights into the early evolution of symbiotic traits.</title>
        <authorList>
            <person name="Miyauchi S."/>
            <person name="Kiss E."/>
            <person name="Kuo A."/>
            <person name="Drula E."/>
            <person name="Kohler A."/>
            <person name="Sanchez-Garcia M."/>
            <person name="Morin E."/>
            <person name="Andreopoulos B."/>
            <person name="Barry K.W."/>
            <person name="Bonito G."/>
            <person name="Buee M."/>
            <person name="Carver A."/>
            <person name="Chen C."/>
            <person name="Cichocki N."/>
            <person name="Clum A."/>
            <person name="Culley D."/>
            <person name="Crous P.W."/>
            <person name="Fauchery L."/>
            <person name="Girlanda M."/>
            <person name="Hayes R.D."/>
            <person name="Keri Z."/>
            <person name="LaButti K."/>
            <person name="Lipzen A."/>
            <person name="Lombard V."/>
            <person name="Magnuson J."/>
            <person name="Maillard F."/>
            <person name="Murat C."/>
            <person name="Nolan M."/>
            <person name="Ohm R.A."/>
            <person name="Pangilinan J."/>
            <person name="Pereira M.F."/>
            <person name="Perotto S."/>
            <person name="Peter M."/>
            <person name="Pfister S."/>
            <person name="Riley R."/>
            <person name="Sitrit Y."/>
            <person name="Stielow J.B."/>
            <person name="Szollosi G."/>
            <person name="Zifcakova L."/>
            <person name="Stursova M."/>
            <person name="Spatafora J.W."/>
            <person name="Tedersoo L."/>
            <person name="Vaario L.M."/>
            <person name="Yamada A."/>
            <person name="Yan M."/>
            <person name="Wang P."/>
            <person name="Xu J."/>
            <person name="Bruns T."/>
            <person name="Baldrian P."/>
            <person name="Vilgalys R."/>
            <person name="Dunand C."/>
            <person name="Henrissat B."/>
            <person name="Grigoriev I.V."/>
            <person name="Hibbett D."/>
            <person name="Nagy L.G."/>
            <person name="Martin F.M."/>
        </authorList>
    </citation>
    <scope>NUCLEOTIDE SEQUENCE</scope>
    <source>
        <strain evidence="5">UP504</strain>
    </source>
</reference>
<keyword evidence="2" id="KW-0274">FAD</keyword>
<organism evidence="5 6">
    <name type="scientific">Hydnum rufescens UP504</name>
    <dbReference type="NCBI Taxonomy" id="1448309"/>
    <lineage>
        <taxon>Eukaryota</taxon>
        <taxon>Fungi</taxon>
        <taxon>Dikarya</taxon>
        <taxon>Basidiomycota</taxon>
        <taxon>Agaricomycotina</taxon>
        <taxon>Agaricomycetes</taxon>
        <taxon>Cantharellales</taxon>
        <taxon>Hydnaceae</taxon>
        <taxon>Hydnum</taxon>
    </lineage>
</organism>
<dbReference type="GO" id="GO:0016491">
    <property type="term" value="F:oxidoreductase activity"/>
    <property type="evidence" value="ECO:0007669"/>
    <property type="project" value="UniProtKB-KW"/>
</dbReference>
<dbReference type="Pfam" id="PF01494">
    <property type="entry name" value="FAD_binding_3"/>
    <property type="match status" value="1"/>
</dbReference>
<dbReference type="InterPro" id="IPR036188">
    <property type="entry name" value="FAD/NAD-bd_sf"/>
</dbReference>
<evidence type="ECO:0000256" key="1">
    <source>
        <dbReference type="ARBA" id="ARBA00022630"/>
    </source>
</evidence>
<comment type="caution">
    <text evidence="5">The sequence shown here is derived from an EMBL/GenBank/DDBJ whole genome shotgun (WGS) entry which is preliminary data.</text>
</comment>
<evidence type="ECO:0000256" key="2">
    <source>
        <dbReference type="ARBA" id="ARBA00022827"/>
    </source>
</evidence>
<gene>
    <name evidence="5" type="ORF">BS47DRAFT_1366509</name>
</gene>
<evidence type="ECO:0000313" key="6">
    <source>
        <dbReference type="Proteomes" id="UP000886523"/>
    </source>
</evidence>
<dbReference type="SUPFAM" id="SSF51905">
    <property type="entry name" value="FAD/NAD(P)-binding domain"/>
    <property type="match status" value="1"/>
</dbReference>
<evidence type="ECO:0000313" key="5">
    <source>
        <dbReference type="EMBL" id="KAF9507682.1"/>
    </source>
</evidence>
<feature type="domain" description="FAD-binding" evidence="4">
    <location>
        <begin position="67"/>
        <end position="141"/>
    </location>
</feature>
<dbReference type="GO" id="GO:0071949">
    <property type="term" value="F:FAD binding"/>
    <property type="evidence" value="ECO:0007669"/>
    <property type="project" value="InterPro"/>
</dbReference>
<evidence type="ECO:0000259" key="4">
    <source>
        <dbReference type="Pfam" id="PF01494"/>
    </source>
</evidence>
<sequence length="400" mass="43907">MSSPQELIAGGLAPALVLRNNGIVVHRIGKALDYQIAPWQWNPNIVDNPIKPPQTRALAEKPTLGRGSLPNPRILGQSTIEAILRSHLSQLGVTVELGTELVDFTQDACGVTGGILKRDKSGSSQNETLEVEWVIGADGAREMGGLDHQYWAVYGSTATRLYIFLLRDDFESSGPTGWVLALPMGSAPHFSVVGNGTQEEIQEVVDVLYLASKDASQSVNPGFLHDDVFKQLGVNYQWSEIVLDQHLDSRKKVNVGNKVYMWYGNGDERIQAGDRALDAPNLVLVPAAAEPTTTARLLDLLTTFGHTVLVFELLETNCTSQLRTSCVRLENTIKMVIASSIRTLSFARMHSMRGRGEWLGMNRVFVDTQGHARKAYDVDASQARKALLSVVIDLLWCICT</sequence>
<dbReference type="AlphaFoldDB" id="A0A9P6DN88"/>
<name>A0A9P6DN88_9AGAM</name>